<dbReference type="InterPro" id="IPR029063">
    <property type="entry name" value="SAM-dependent_MTases_sf"/>
</dbReference>
<proteinExistence type="predicted"/>
<keyword evidence="2" id="KW-0812">Transmembrane</keyword>
<feature type="region of interest" description="Disordered" evidence="1">
    <location>
        <begin position="478"/>
        <end position="515"/>
    </location>
</feature>
<feature type="compositionally biased region" description="Polar residues" evidence="1">
    <location>
        <begin position="90"/>
        <end position="109"/>
    </location>
</feature>
<comment type="caution">
    <text evidence="3">The sequence shown here is derived from an EMBL/GenBank/DDBJ whole genome shotgun (WGS) entry which is preliminary data.</text>
</comment>
<feature type="region of interest" description="Disordered" evidence="1">
    <location>
        <begin position="88"/>
        <end position="109"/>
    </location>
</feature>
<organism evidence="3 4">
    <name type="scientific">Cyclotella atomus</name>
    <dbReference type="NCBI Taxonomy" id="382360"/>
    <lineage>
        <taxon>Eukaryota</taxon>
        <taxon>Sar</taxon>
        <taxon>Stramenopiles</taxon>
        <taxon>Ochrophyta</taxon>
        <taxon>Bacillariophyta</taxon>
        <taxon>Coscinodiscophyceae</taxon>
        <taxon>Thalassiosirophycidae</taxon>
        <taxon>Stephanodiscales</taxon>
        <taxon>Stephanodiscaceae</taxon>
        <taxon>Cyclotella</taxon>
    </lineage>
</organism>
<dbReference type="AlphaFoldDB" id="A0ABD3NM01"/>
<keyword evidence="2" id="KW-0472">Membrane</keyword>
<keyword evidence="2" id="KW-1133">Transmembrane helix</keyword>
<protein>
    <recommendedName>
        <fullName evidence="5">Transmembrane protein</fullName>
    </recommendedName>
</protein>
<sequence length="515" mass="56372">MSSQRLMPSQRSSQRLTQFLLLLNVTVVSISLWSFLNGAGGSLAQLKLREQVSFAPPNPKPVEDVVSPHVVAEESTSEVKVHVAPDHQQRVASESNNSASPNKLTSGGVGSTDSNGFYFVQPKEGERNFYQIGLGTGTDKVTAPGRLPGCLKNDASCTRPGCVRPECRPWGHHYDTIYQQRLGPYSRDDTDPFQFLEIGFFHGAGYDTYREFLPNGECHSIEIACIEAGPREEGKWPWNFQMSYKAHPRNNNTTTQSPKMHDDHQVLGVPAISKMESSQNNNNNVVDPDDPLLIAQTLTYVTDDGSVLLSFTSAPFSFAFKLRFFLFEALFLITLICAVPIGAHGTVVSISIGNLIAVAWFWYNSVRCVDITSDGGLRFWIGNFEMDVPFDKIVSIHRLSGECGICSPGLVPHRGLMTNPTDGVAILTSVPGTPFWAWPRSAGRPERSLGPLRCPRLKIVFSPAGGGLNFIREVENEMQHGGGESGGSVRGKGKIVPPSVDPVQTRNGASDFFDV</sequence>
<keyword evidence="4" id="KW-1185">Reference proteome</keyword>
<dbReference type="Gene3D" id="3.40.50.150">
    <property type="entry name" value="Vaccinia Virus protein VP39"/>
    <property type="match status" value="1"/>
</dbReference>
<accession>A0ABD3NM01</accession>
<name>A0ABD3NM01_9STRA</name>
<evidence type="ECO:0000313" key="4">
    <source>
        <dbReference type="Proteomes" id="UP001530400"/>
    </source>
</evidence>
<gene>
    <name evidence="3" type="ORF">ACHAWO_004159</name>
</gene>
<evidence type="ECO:0000256" key="1">
    <source>
        <dbReference type="SAM" id="MobiDB-lite"/>
    </source>
</evidence>
<feature type="transmembrane region" description="Helical" evidence="2">
    <location>
        <begin position="330"/>
        <end position="363"/>
    </location>
</feature>
<feature type="compositionally biased region" description="Gly residues" evidence="1">
    <location>
        <begin position="480"/>
        <end position="490"/>
    </location>
</feature>
<evidence type="ECO:0008006" key="5">
    <source>
        <dbReference type="Google" id="ProtNLM"/>
    </source>
</evidence>
<evidence type="ECO:0000256" key="2">
    <source>
        <dbReference type="SAM" id="Phobius"/>
    </source>
</evidence>
<dbReference type="EMBL" id="JALLPJ020001076">
    <property type="protein sequence ID" value="KAL3776920.1"/>
    <property type="molecule type" value="Genomic_DNA"/>
</dbReference>
<feature type="transmembrane region" description="Helical" evidence="2">
    <location>
        <begin position="20"/>
        <end position="39"/>
    </location>
</feature>
<reference evidence="3 4" key="1">
    <citation type="submission" date="2024-10" db="EMBL/GenBank/DDBJ databases">
        <title>Updated reference genomes for cyclostephanoid diatoms.</title>
        <authorList>
            <person name="Roberts W.R."/>
            <person name="Alverson A.J."/>
        </authorList>
    </citation>
    <scope>NUCLEOTIDE SEQUENCE [LARGE SCALE GENOMIC DNA]</scope>
    <source>
        <strain evidence="3 4">AJA010-31</strain>
    </source>
</reference>
<evidence type="ECO:0000313" key="3">
    <source>
        <dbReference type="EMBL" id="KAL3776920.1"/>
    </source>
</evidence>
<dbReference type="Proteomes" id="UP001530400">
    <property type="component" value="Unassembled WGS sequence"/>
</dbReference>